<evidence type="ECO:0000313" key="2">
    <source>
        <dbReference type="EMBL" id="MXU92558.1"/>
    </source>
</evidence>
<evidence type="ECO:0000256" key="1">
    <source>
        <dbReference type="SAM" id="MobiDB-lite"/>
    </source>
</evidence>
<sequence length="134" mass="15036">MQLSLEEGRVQRGRYAPPPHPYPFLIYSPRAPRHLLIFLSFSSSLFLLPLSSTPPPSSSSLPPPSPPFLLPPLSRAVHYKMLPIRHRAVASTAAPTRYADALWLRRRRRVTPMRYADGDGDTAQAEKGRPRATL</sequence>
<name>A0A6B0UTE6_IXORI</name>
<reference evidence="2" key="1">
    <citation type="submission" date="2019-12" db="EMBL/GenBank/DDBJ databases">
        <title>An insight into the sialome of adult female Ixodes ricinus ticks feeding for 6 days.</title>
        <authorList>
            <person name="Perner J."/>
            <person name="Ribeiro J.M.C."/>
        </authorList>
    </citation>
    <scope>NUCLEOTIDE SEQUENCE</scope>
    <source>
        <strain evidence="2">Semi-engorged</strain>
        <tissue evidence="2">Salivary glands</tissue>
    </source>
</reference>
<accession>A0A6B0UTE6</accession>
<organism evidence="2">
    <name type="scientific">Ixodes ricinus</name>
    <name type="common">Common tick</name>
    <name type="synonym">Acarus ricinus</name>
    <dbReference type="NCBI Taxonomy" id="34613"/>
    <lineage>
        <taxon>Eukaryota</taxon>
        <taxon>Metazoa</taxon>
        <taxon>Ecdysozoa</taxon>
        <taxon>Arthropoda</taxon>
        <taxon>Chelicerata</taxon>
        <taxon>Arachnida</taxon>
        <taxon>Acari</taxon>
        <taxon>Parasitiformes</taxon>
        <taxon>Ixodida</taxon>
        <taxon>Ixodoidea</taxon>
        <taxon>Ixodidae</taxon>
        <taxon>Ixodinae</taxon>
        <taxon>Ixodes</taxon>
    </lineage>
</organism>
<dbReference type="AlphaFoldDB" id="A0A6B0UTE6"/>
<proteinExistence type="predicted"/>
<dbReference type="EMBL" id="GIFC01010475">
    <property type="protein sequence ID" value="MXU92558.1"/>
    <property type="molecule type" value="Transcribed_RNA"/>
</dbReference>
<feature type="compositionally biased region" description="Basic and acidic residues" evidence="1">
    <location>
        <begin position="124"/>
        <end position="134"/>
    </location>
</feature>
<protein>
    <submittedName>
        <fullName evidence="2">Uncharacterized protein</fullName>
    </submittedName>
</protein>
<feature type="region of interest" description="Disordered" evidence="1">
    <location>
        <begin position="114"/>
        <end position="134"/>
    </location>
</feature>